<keyword evidence="5 14" id="KW-0812">Transmembrane</keyword>
<evidence type="ECO:0000256" key="10">
    <source>
        <dbReference type="ARBA" id="ARBA00023180"/>
    </source>
</evidence>
<evidence type="ECO:0000256" key="9">
    <source>
        <dbReference type="ARBA" id="ARBA00023136"/>
    </source>
</evidence>
<evidence type="ECO:0000256" key="13">
    <source>
        <dbReference type="SAM" id="MobiDB-lite"/>
    </source>
</evidence>
<feature type="transmembrane region" description="Helical" evidence="14">
    <location>
        <begin position="1102"/>
        <end position="1127"/>
    </location>
</feature>
<dbReference type="Pfam" id="PF00474">
    <property type="entry name" value="SSF"/>
    <property type="match status" value="2"/>
</dbReference>
<dbReference type="GO" id="GO:0006814">
    <property type="term" value="P:sodium ion transport"/>
    <property type="evidence" value="ECO:0007669"/>
    <property type="project" value="UniProtKB-KW"/>
</dbReference>
<dbReference type="InterPro" id="IPR051163">
    <property type="entry name" value="Sodium:Solute_Symporter_SSF"/>
</dbReference>
<dbReference type="PANTHER" id="PTHR42985:SF40">
    <property type="entry name" value="LD47995P-RELATED"/>
    <property type="match status" value="1"/>
</dbReference>
<feature type="transmembrane region" description="Helical" evidence="14">
    <location>
        <begin position="20"/>
        <end position="38"/>
    </location>
</feature>
<keyword evidence="7" id="KW-0915">Sodium</keyword>
<feature type="transmembrane region" description="Helical" evidence="14">
    <location>
        <begin position="413"/>
        <end position="437"/>
    </location>
</feature>
<feature type="transmembrane region" description="Helical" evidence="14">
    <location>
        <begin position="1002"/>
        <end position="1021"/>
    </location>
</feature>
<feature type="transmembrane region" description="Helical" evidence="14">
    <location>
        <begin position="1042"/>
        <end position="1065"/>
    </location>
</feature>
<dbReference type="InterPro" id="IPR038377">
    <property type="entry name" value="Na/Glc_symporter_sf"/>
</dbReference>
<accession>A0A6P5A3Y5</accession>
<feature type="transmembrane region" description="Helical" evidence="14">
    <location>
        <begin position="847"/>
        <end position="870"/>
    </location>
</feature>
<dbReference type="Gene3D" id="1.20.1730.10">
    <property type="entry name" value="Sodium/glucose cotransporter"/>
    <property type="match status" value="2"/>
</dbReference>
<dbReference type="Proteomes" id="UP000515135">
    <property type="component" value="Unplaced"/>
</dbReference>
<dbReference type="KEGG" id="bbel:109480230"/>
<feature type="transmembrane region" description="Helical" evidence="14">
    <location>
        <begin position="134"/>
        <end position="154"/>
    </location>
</feature>
<name>A0A6P5A3Y5_BRABE</name>
<keyword evidence="9 14" id="KW-0472">Membrane</keyword>
<gene>
    <name evidence="16" type="primary">LOC109480230</name>
</gene>
<keyword evidence="6 14" id="KW-1133">Transmembrane helix</keyword>
<evidence type="ECO:0000256" key="3">
    <source>
        <dbReference type="ARBA" id="ARBA00022448"/>
    </source>
</evidence>
<feature type="transmembrane region" description="Helical" evidence="14">
    <location>
        <begin position="953"/>
        <end position="976"/>
    </location>
</feature>
<dbReference type="GeneID" id="109480230"/>
<evidence type="ECO:0000256" key="6">
    <source>
        <dbReference type="ARBA" id="ARBA00022989"/>
    </source>
</evidence>
<evidence type="ECO:0000256" key="12">
    <source>
        <dbReference type="ARBA" id="ARBA00036099"/>
    </source>
</evidence>
<protein>
    <submittedName>
        <fullName evidence="16">Uncharacterized protein LOC109480230</fullName>
    </submittedName>
</protein>
<comment type="similarity">
    <text evidence="2">Belongs to the sodium:solute symporter (SSF) (TC 2.A.21) family.</text>
</comment>
<dbReference type="PANTHER" id="PTHR42985">
    <property type="entry name" value="SODIUM-COUPLED MONOCARBOXYLATE TRANSPORTER"/>
    <property type="match status" value="1"/>
</dbReference>
<feature type="transmembrane region" description="Helical" evidence="14">
    <location>
        <begin position="444"/>
        <end position="467"/>
    </location>
</feature>
<evidence type="ECO:0000256" key="5">
    <source>
        <dbReference type="ARBA" id="ARBA00022692"/>
    </source>
</evidence>
<dbReference type="NCBIfam" id="TIGR00813">
    <property type="entry name" value="sss"/>
    <property type="match status" value="2"/>
</dbReference>
<keyword evidence="10" id="KW-0325">Glycoprotein</keyword>
<keyword evidence="11" id="KW-0739">Sodium transport</keyword>
<feature type="transmembrane region" description="Helical" evidence="14">
    <location>
        <begin position="922"/>
        <end position="941"/>
    </location>
</feature>
<evidence type="ECO:0000256" key="11">
    <source>
        <dbReference type="ARBA" id="ARBA00023201"/>
    </source>
</evidence>
<feature type="transmembrane region" description="Helical" evidence="14">
    <location>
        <begin position="284"/>
        <end position="309"/>
    </location>
</feature>
<keyword evidence="8" id="KW-0406">Ion transport</keyword>
<dbReference type="PROSITE" id="PS00456">
    <property type="entry name" value="NA_SOLUT_SYMP_1"/>
    <property type="match status" value="1"/>
</dbReference>
<evidence type="ECO:0000256" key="8">
    <source>
        <dbReference type="ARBA" id="ARBA00023065"/>
    </source>
</evidence>
<keyword evidence="15" id="KW-1185">Reference proteome</keyword>
<keyword evidence="4" id="KW-1003">Cell membrane</keyword>
<feature type="transmembrane region" description="Helical" evidence="14">
    <location>
        <begin position="1205"/>
        <end position="1226"/>
    </location>
</feature>
<evidence type="ECO:0000256" key="1">
    <source>
        <dbReference type="ARBA" id="ARBA00004651"/>
    </source>
</evidence>
<feature type="transmembrane region" description="Helical" evidence="14">
    <location>
        <begin position="816"/>
        <end position="835"/>
    </location>
</feature>
<dbReference type="GO" id="GO:0005886">
    <property type="term" value="C:plasma membrane"/>
    <property type="evidence" value="ECO:0007669"/>
    <property type="project" value="UniProtKB-SubCell"/>
</dbReference>
<evidence type="ECO:0000256" key="7">
    <source>
        <dbReference type="ARBA" id="ARBA00023053"/>
    </source>
</evidence>
<dbReference type="CDD" id="cd11492">
    <property type="entry name" value="SLC5sbd_NIS-SMVT"/>
    <property type="match status" value="2"/>
</dbReference>
<dbReference type="GO" id="GO:0098660">
    <property type="term" value="P:inorganic ion transmembrane transport"/>
    <property type="evidence" value="ECO:0007669"/>
    <property type="project" value="UniProtKB-ARBA"/>
</dbReference>
<comment type="catalytic activity">
    <reaction evidence="12">
        <text>iodide(out) + 2 Na(+)(out) = iodide(in) + 2 Na(+)(in)</text>
        <dbReference type="Rhea" id="RHEA:71207"/>
        <dbReference type="ChEBI" id="CHEBI:16382"/>
        <dbReference type="ChEBI" id="CHEBI:29101"/>
    </reaction>
</comment>
<dbReference type="AlphaFoldDB" id="A0A6P5A3Y5"/>
<sequence>MVNPGFADRDIPLFSIPDYVVFALMLAICTGIGIYYACAGGGQRTTRQFLLADRQMQILPVAMSLLASFMSAITVLGTPAETYVYGTMYFMFSISYLLMGMAAAHIYMPVFFNLGVTSAYEYLERRFSKGVRRVGSATFILQMVMYMGIVLYAPSLALEAVTGMNVWAAVLSLGIICTFYTTIGGMKAVLWTDTFQVCVMVAGFLAVIIQGCSQLGGISQVWQTNYEGGRLEFFNFDLDPRVRHSSWSVHIGGTFMWIAIFGVNQAQVQRYLTVDRLSRAQIALYLNVVGLWLIVTLASLCGLVLYAYYKDCDPVTAGYISTSDQLMPLIVMEILSWLPGLPGLFVSCVFAGALSTMSSGLNSLSAVTLEDFVRSFKKDLTEAQYTMISKILVAIYGGLMMLMAYVSSFLGGILQAALSIFGMIGGPLLGLFTLGILFPWANVWGAYAGTAVSFLIVFWVGIGAQVYKPPVNKPPISVMGCPRVNETVSNVTMSAVTMVTDMFATTEAGPMVDDRPGVAKYWYSMSYLYYSVIAVLTVLVVGLVVSFITGAQDPEELDPRLITPFFDTVCCCFPERWRRKLRCGVPHEDRDYYSKTDQDGPSRAEEMKNLKGEEERDGDIPTSSPNGDVPDERNSKSSVDFESAMLYPNMADNARCQGESHATICGEEALVRFLRWTDAYTFPKEHVCLPFGAKLGPGCSGRVYVHPSVPRCFGPTTCSAQTWSCPCWFPRVQALLHGHACLQGLSFNVLKEGKLEDGTQQFAMAAEGNLRFSGWDYAVFSVMFGVSISIGLYYACTGGKQRTTKEYLMADRSMSVLPVSLSLLASFMSAITVLGTPAEVYTNGTMYWMFAVTYVIVIVLTAHLFLPTFYRLGVTSTNEYLEKRFNKAVRTLGAIFFTINMIIYMGLVLYAPSLALNAVTGLNLWVALLTMGIVCTFYTAIGGMKAVMWTDTFQVCVMVAGFLAVIIQGTLVVGGWSNVWEIARRGQRLEFFNWDPDPKVRHSSWTVWVGGIFTWTAVYGVNQAQVQRYCSCPTLRKAQTALYLNILGLGVIITLACVSGLVIYARYHDCDPRLAGYIYNSDQLMPYLTMDVLGHLPGMPGLFTAAVFSAAISTMSSGLNSLAAVALEDFIKPLTRRKDWTDLRYTVISKLLVITYGSVMIMMSYMASYLGSIIIAGLSIFGTIGGPILGIFVLGMLFPCANGKGGFAGLFCSLIITMWLGFGQFAHPYPRWRPPISIAGCNGTGNNVTSDVSAFEMPTDAAFNFTTAAVPVPGAR</sequence>
<evidence type="ECO:0000313" key="15">
    <source>
        <dbReference type="Proteomes" id="UP000515135"/>
    </source>
</evidence>
<dbReference type="GO" id="GO:0015075">
    <property type="term" value="F:monoatomic ion transmembrane transporter activity"/>
    <property type="evidence" value="ECO:0007669"/>
    <property type="project" value="UniProtKB-ARBA"/>
</dbReference>
<dbReference type="PROSITE" id="PS50283">
    <property type="entry name" value="NA_SOLUT_SYMP_3"/>
    <property type="match status" value="2"/>
</dbReference>
<feature type="transmembrane region" description="Helical" evidence="14">
    <location>
        <begin position="242"/>
        <end position="263"/>
    </location>
</feature>
<feature type="transmembrane region" description="Helical" evidence="14">
    <location>
        <begin position="387"/>
        <end position="407"/>
    </location>
</feature>
<evidence type="ECO:0000256" key="2">
    <source>
        <dbReference type="ARBA" id="ARBA00006434"/>
    </source>
</evidence>
<dbReference type="RefSeq" id="XP_019637937.1">
    <property type="nucleotide sequence ID" value="XM_019782378.1"/>
</dbReference>
<feature type="transmembrane region" description="Helical" evidence="14">
    <location>
        <begin position="197"/>
        <end position="222"/>
    </location>
</feature>
<dbReference type="OrthoDB" id="6132759at2759"/>
<reference evidence="16" key="1">
    <citation type="submission" date="2025-08" db="UniProtKB">
        <authorList>
            <consortium name="RefSeq"/>
        </authorList>
    </citation>
    <scope>IDENTIFICATION</scope>
    <source>
        <tissue evidence="16">Gonad</tissue>
    </source>
</reference>
<keyword evidence="3" id="KW-0813">Transport</keyword>
<feature type="transmembrane region" description="Helical" evidence="14">
    <location>
        <begin position="891"/>
        <end position="910"/>
    </location>
</feature>
<feature type="transmembrane region" description="Helical" evidence="14">
    <location>
        <begin position="1147"/>
        <end position="1167"/>
    </location>
</feature>
<evidence type="ECO:0000313" key="16">
    <source>
        <dbReference type="RefSeq" id="XP_019637937.1"/>
    </source>
</evidence>
<dbReference type="InterPro" id="IPR018212">
    <property type="entry name" value="Na/solute_symporter_CS"/>
</dbReference>
<feature type="region of interest" description="Disordered" evidence="13">
    <location>
        <begin position="609"/>
        <end position="636"/>
    </location>
</feature>
<proteinExistence type="inferred from homology"/>
<feature type="transmembrane region" description="Helical" evidence="14">
    <location>
        <begin position="777"/>
        <end position="795"/>
    </location>
</feature>
<organism evidence="15 16">
    <name type="scientific">Branchiostoma belcheri</name>
    <name type="common">Amphioxus</name>
    <dbReference type="NCBI Taxonomy" id="7741"/>
    <lineage>
        <taxon>Eukaryota</taxon>
        <taxon>Metazoa</taxon>
        <taxon>Chordata</taxon>
        <taxon>Cephalochordata</taxon>
        <taxon>Leptocardii</taxon>
        <taxon>Amphioxiformes</taxon>
        <taxon>Branchiostomatidae</taxon>
        <taxon>Branchiostoma</taxon>
    </lineage>
</organism>
<evidence type="ECO:0000256" key="4">
    <source>
        <dbReference type="ARBA" id="ARBA00022475"/>
    </source>
</evidence>
<feature type="transmembrane region" description="Helical" evidence="14">
    <location>
        <begin position="58"/>
        <end position="77"/>
    </location>
</feature>
<feature type="transmembrane region" description="Helical" evidence="14">
    <location>
        <begin position="527"/>
        <end position="548"/>
    </location>
</feature>
<feature type="transmembrane region" description="Helical" evidence="14">
    <location>
        <begin position="166"/>
        <end position="185"/>
    </location>
</feature>
<dbReference type="GO" id="GO:0015293">
    <property type="term" value="F:symporter activity"/>
    <property type="evidence" value="ECO:0007669"/>
    <property type="project" value="TreeGrafter"/>
</dbReference>
<comment type="subcellular location">
    <subcellularLocation>
        <location evidence="1">Cell membrane</location>
        <topology evidence="1">Multi-pass membrane protein</topology>
    </subcellularLocation>
</comment>
<feature type="transmembrane region" description="Helical" evidence="14">
    <location>
        <begin position="1173"/>
        <end position="1198"/>
    </location>
</feature>
<evidence type="ECO:0000256" key="14">
    <source>
        <dbReference type="SAM" id="Phobius"/>
    </source>
</evidence>
<feature type="transmembrane region" description="Helical" evidence="14">
    <location>
        <begin position="89"/>
        <end position="114"/>
    </location>
</feature>
<dbReference type="InterPro" id="IPR001734">
    <property type="entry name" value="Na/solute_symporter"/>
</dbReference>